<organism evidence="2 3">
    <name type="scientific">Didymella pomorum</name>
    <dbReference type="NCBI Taxonomy" id="749634"/>
    <lineage>
        <taxon>Eukaryota</taxon>
        <taxon>Fungi</taxon>
        <taxon>Dikarya</taxon>
        <taxon>Ascomycota</taxon>
        <taxon>Pezizomycotina</taxon>
        <taxon>Dothideomycetes</taxon>
        <taxon>Pleosporomycetidae</taxon>
        <taxon>Pleosporales</taxon>
        <taxon>Pleosporineae</taxon>
        <taxon>Didymellaceae</taxon>
        <taxon>Didymella</taxon>
    </lineage>
</organism>
<evidence type="ECO:0000256" key="1">
    <source>
        <dbReference type="SAM" id="MobiDB-lite"/>
    </source>
</evidence>
<evidence type="ECO:0000313" key="3">
    <source>
        <dbReference type="Proteomes" id="UP001140510"/>
    </source>
</evidence>
<keyword evidence="3" id="KW-1185">Reference proteome</keyword>
<dbReference type="EMBL" id="JAPEVA010000003">
    <property type="protein sequence ID" value="KAJ4412342.1"/>
    <property type="molecule type" value="Genomic_DNA"/>
</dbReference>
<proteinExistence type="predicted"/>
<dbReference type="OrthoDB" id="3746122at2759"/>
<reference evidence="2" key="1">
    <citation type="submission" date="2022-10" db="EMBL/GenBank/DDBJ databases">
        <title>Tapping the CABI collections for fungal endophytes: first genome assemblies for Collariella, Neodidymelliopsis, Ascochyta clinopodiicola, Didymella pomorum, Didymosphaeria variabile, Neocosmospora piperis and Neocucurbitaria cava.</title>
        <authorList>
            <person name="Hill R."/>
        </authorList>
    </citation>
    <scope>NUCLEOTIDE SEQUENCE</scope>
    <source>
        <strain evidence="2">IMI 355091</strain>
    </source>
</reference>
<feature type="region of interest" description="Disordered" evidence="1">
    <location>
        <begin position="18"/>
        <end position="86"/>
    </location>
</feature>
<name>A0A9W8ZM39_9PLEO</name>
<accession>A0A9W8ZM39</accession>
<evidence type="ECO:0000313" key="2">
    <source>
        <dbReference type="EMBL" id="KAJ4412342.1"/>
    </source>
</evidence>
<gene>
    <name evidence="2" type="ORF">N0V91_000813</name>
</gene>
<protein>
    <submittedName>
        <fullName evidence="2">Uncharacterized protein</fullName>
    </submittedName>
</protein>
<dbReference type="Proteomes" id="UP001140510">
    <property type="component" value="Unassembled WGS sequence"/>
</dbReference>
<feature type="compositionally biased region" description="Acidic residues" evidence="1">
    <location>
        <begin position="59"/>
        <end position="76"/>
    </location>
</feature>
<dbReference type="AlphaFoldDB" id="A0A9W8ZM39"/>
<sequence>MLNFNALIEKRHRDANLKIFKNANPGDAQTRTNTTKPKRKRAESSGRARSSRQVSLTDESSDLSETPDDSTMDSEDSIVRPAARGRVKAKSTSAPFRVALRLCRAISSAERSTIELLKPYDSVFIDDSIDSVARCFDLVDRQIETRCTHIKFHPPEDISLQNRICIERDSEKADKIFEQVVTMMRNARNFPGEPSYRTVEVEFWAGKVMDD</sequence>
<comment type="caution">
    <text evidence="2">The sequence shown here is derived from an EMBL/GenBank/DDBJ whole genome shotgun (WGS) entry which is preliminary data.</text>
</comment>